<dbReference type="GO" id="GO:0004568">
    <property type="term" value="F:chitinase activity"/>
    <property type="evidence" value="ECO:0007669"/>
    <property type="project" value="TreeGrafter"/>
</dbReference>
<dbReference type="InterPro" id="IPR050314">
    <property type="entry name" value="Glycosyl_Hydrlase_18"/>
</dbReference>
<feature type="domain" description="GH18" evidence="2">
    <location>
        <begin position="1"/>
        <end position="313"/>
    </location>
</feature>
<name>A0A5J5AZK0_9ASTE</name>
<keyword evidence="1" id="KW-0472">Membrane</keyword>
<evidence type="ECO:0000313" key="4">
    <source>
        <dbReference type="Proteomes" id="UP000325577"/>
    </source>
</evidence>
<feature type="transmembrane region" description="Helical" evidence="1">
    <location>
        <begin position="319"/>
        <end position="340"/>
    </location>
</feature>
<dbReference type="InterPro" id="IPR029070">
    <property type="entry name" value="Chitinase_insertion_sf"/>
</dbReference>
<dbReference type="PANTHER" id="PTHR11177:SF369">
    <property type="entry name" value="CLASS V CHITINASE-LIKE"/>
    <property type="match status" value="1"/>
</dbReference>
<dbReference type="Pfam" id="PF00704">
    <property type="entry name" value="Glyco_hydro_18"/>
    <property type="match status" value="1"/>
</dbReference>
<gene>
    <name evidence="3" type="ORF">F0562_030309</name>
</gene>
<dbReference type="OrthoDB" id="73875at2759"/>
<dbReference type="PANTHER" id="PTHR11177">
    <property type="entry name" value="CHITINASE"/>
    <property type="match status" value="1"/>
</dbReference>
<dbReference type="SUPFAM" id="SSF54556">
    <property type="entry name" value="Chitinase insertion domain"/>
    <property type="match status" value="1"/>
</dbReference>
<dbReference type="GO" id="GO:0006032">
    <property type="term" value="P:chitin catabolic process"/>
    <property type="evidence" value="ECO:0007669"/>
    <property type="project" value="TreeGrafter"/>
</dbReference>
<proteinExistence type="predicted"/>
<dbReference type="GO" id="GO:0005576">
    <property type="term" value="C:extracellular region"/>
    <property type="evidence" value="ECO:0007669"/>
    <property type="project" value="TreeGrafter"/>
</dbReference>
<dbReference type="Gene3D" id="3.20.20.80">
    <property type="entry name" value="Glycosidases"/>
    <property type="match status" value="1"/>
</dbReference>
<dbReference type="InterPro" id="IPR011583">
    <property type="entry name" value="Chitinase_II/V-like_cat"/>
</dbReference>
<dbReference type="SMART" id="SM00636">
    <property type="entry name" value="Glyco_18"/>
    <property type="match status" value="1"/>
</dbReference>
<keyword evidence="4" id="KW-1185">Reference proteome</keyword>
<dbReference type="Proteomes" id="UP000325577">
    <property type="component" value="Linkage Group LG17"/>
</dbReference>
<dbReference type="EMBL" id="CM018040">
    <property type="protein sequence ID" value="KAA8535306.1"/>
    <property type="molecule type" value="Genomic_DNA"/>
</dbReference>
<keyword evidence="1" id="KW-0812">Transmembrane</keyword>
<accession>A0A5J5AZK0</accession>
<dbReference type="PROSITE" id="PS51910">
    <property type="entry name" value="GH18_2"/>
    <property type="match status" value="1"/>
</dbReference>
<dbReference type="Gene3D" id="3.10.50.10">
    <property type="match status" value="1"/>
</dbReference>
<dbReference type="SUPFAM" id="SSF51445">
    <property type="entry name" value="(Trans)glycosidases"/>
    <property type="match status" value="1"/>
</dbReference>
<organism evidence="3 4">
    <name type="scientific">Nyssa sinensis</name>
    <dbReference type="NCBI Taxonomy" id="561372"/>
    <lineage>
        <taxon>Eukaryota</taxon>
        <taxon>Viridiplantae</taxon>
        <taxon>Streptophyta</taxon>
        <taxon>Embryophyta</taxon>
        <taxon>Tracheophyta</taxon>
        <taxon>Spermatophyta</taxon>
        <taxon>Magnoliopsida</taxon>
        <taxon>eudicotyledons</taxon>
        <taxon>Gunneridae</taxon>
        <taxon>Pentapetalae</taxon>
        <taxon>asterids</taxon>
        <taxon>Cornales</taxon>
        <taxon>Nyssaceae</taxon>
        <taxon>Nyssa</taxon>
    </lineage>
</organism>
<evidence type="ECO:0000259" key="2">
    <source>
        <dbReference type="PROSITE" id="PS51910"/>
    </source>
</evidence>
<keyword evidence="1" id="KW-1133">Transmembrane helix</keyword>
<dbReference type="InterPro" id="IPR001223">
    <property type="entry name" value="Glyco_hydro18_cat"/>
</dbReference>
<evidence type="ECO:0000313" key="3">
    <source>
        <dbReference type="EMBL" id="KAA8535306.1"/>
    </source>
</evidence>
<protein>
    <recommendedName>
        <fullName evidence="2">GH18 domain-containing protein</fullName>
    </recommendedName>
</protein>
<dbReference type="AlphaFoldDB" id="A0A5J5AZK0"/>
<evidence type="ECO:0000256" key="1">
    <source>
        <dbReference type="SAM" id="Phobius"/>
    </source>
</evidence>
<dbReference type="FunFam" id="3.10.50.10:FF:000015">
    <property type="entry name" value="Chitotriosidase-1"/>
    <property type="match status" value="1"/>
</dbReference>
<dbReference type="GO" id="GO:0005975">
    <property type="term" value="P:carbohydrate metabolic process"/>
    <property type="evidence" value="ECO:0007669"/>
    <property type="project" value="InterPro"/>
</dbReference>
<dbReference type="InterPro" id="IPR017853">
    <property type="entry name" value="GH"/>
</dbReference>
<sequence>MSSSDEQLFSIFTDTVKQKNPSIKTLLSIGGGDTNYERFSLMVSQSSYRKNFIDSSIKAARLYGFHGLDFAWHSQRRVSDMTNKGDDAREILTNTGVLFQEWRVAATSESRNSGGSQLILTMAAHHSPYLYSISSMIESIERNLDWIHVLSYNYYMPSKENYTRAHAALYDQSSRLNTDSGIREWISAGIPASKLVLGLPFYGYAWTLSNPENNFLGAPAVGPANIAPYGILSYKDIKVFMQRHGVSSVYNSTYVVNYCTFKTTWIGFDDAEAVMAKVSYAKEKKMIGYHVWQLSDDDNWVLSKAAEGVKDGGRNRQSLMIILLPIAIVTLLLGSLMCYLRRRLLKSKGNTFK</sequence>
<dbReference type="GO" id="GO:0008061">
    <property type="term" value="F:chitin binding"/>
    <property type="evidence" value="ECO:0007669"/>
    <property type="project" value="InterPro"/>
</dbReference>
<reference evidence="3 4" key="1">
    <citation type="submission" date="2019-09" db="EMBL/GenBank/DDBJ databases">
        <title>A chromosome-level genome assembly of the Chinese tupelo Nyssa sinensis.</title>
        <authorList>
            <person name="Yang X."/>
            <person name="Kang M."/>
            <person name="Yang Y."/>
            <person name="Xiong H."/>
            <person name="Wang M."/>
            <person name="Zhang Z."/>
            <person name="Wang Z."/>
            <person name="Wu H."/>
            <person name="Ma T."/>
            <person name="Liu J."/>
            <person name="Xi Z."/>
        </authorList>
    </citation>
    <scope>NUCLEOTIDE SEQUENCE [LARGE SCALE GENOMIC DNA]</scope>
    <source>
        <strain evidence="3">J267</strain>
        <tissue evidence="3">Leaf</tissue>
    </source>
</reference>